<name>A0A7Z0AA64_9MICO</name>
<comment type="caution">
    <text evidence="1">The sequence shown here is derived from an EMBL/GenBank/DDBJ whole genome shotgun (WGS) entry which is preliminary data.</text>
</comment>
<dbReference type="RefSeq" id="WP_179427121.1">
    <property type="nucleotide sequence ID" value="NZ_JACBZP010000001.1"/>
</dbReference>
<gene>
    <name evidence="1" type="ORF">BJY26_001570</name>
</gene>
<protein>
    <recommendedName>
        <fullName evidence="3">Histone deacetylase</fullName>
    </recommendedName>
</protein>
<dbReference type="AlphaFoldDB" id="A0A7Z0AA64"/>
<dbReference type="Proteomes" id="UP000539111">
    <property type="component" value="Unassembled WGS sequence"/>
</dbReference>
<keyword evidence="2" id="KW-1185">Reference proteome</keyword>
<reference evidence="1 2" key="1">
    <citation type="submission" date="2020-07" db="EMBL/GenBank/DDBJ databases">
        <title>Sequencing the genomes of 1000 actinobacteria strains.</title>
        <authorList>
            <person name="Klenk H.-P."/>
        </authorList>
    </citation>
    <scope>NUCLEOTIDE SEQUENCE [LARGE SCALE GENOMIC DNA]</scope>
    <source>
        <strain evidence="1 2">DSM 26341</strain>
    </source>
</reference>
<dbReference type="EMBL" id="JACBZP010000001">
    <property type="protein sequence ID" value="NYI67264.1"/>
    <property type="molecule type" value="Genomic_DNA"/>
</dbReference>
<accession>A0A7Z0AA64</accession>
<evidence type="ECO:0000313" key="2">
    <source>
        <dbReference type="Proteomes" id="UP000539111"/>
    </source>
</evidence>
<evidence type="ECO:0000313" key="1">
    <source>
        <dbReference type="EMBL" id="NYI67264.1"/>
    </source>
</evidence>
<sequence>MYGDELWYVSFGSNTSESRFRKYLPDWPAAKCGAHDYRRFRRDLTIPHQLYFAGASAVWEDSSVAFVSLRPDPGSVAYCRAYRVTPGEFCRVITGENGAPAVPWSDDMIPPDHGGYTELPLHPDGDPRRGKYNAIVRVGTVDGLPAVTLTTARQLARNAPSARYLATVAAGLGGLAPDGYLAGAVQRSTPIAV</sequence>
<organism evidence="1 2">
    <name type="scientific">Spelaeicoccus albus</name>
    <dbReference type="NCBI Taxonomy" id="1280376"/>
    <lineage>
        <taxon>Bacteria</taxon>
        <taxon>Bacillati</taxon>
        <taxon>Actinomycetota</taxon>
        <taxon>Actinomycetes</taxon>
        <taxon>Micrococcales</taxon>
        <taxon>Brevibacteriaceae</taxon>
        <taxon>Spelaeicoccus</taxon>
    </lineage>
</organism>
<dbReference type="Gene3D" id="3.10.490.10">
    <property type="entry name" value="Gamma-glutamyl cyclotransferase-like"/>
    <property type="match status" value="1"/>
</dbReference>
<evidence type="ECO:0008006" key="3">
    <source>
        <dbReference type="Google" id="ProtNLM"/>
    </source>
</evidence>
<proteinExistence type="predicted"/>